<dbReference type="PROSITE" id="PS51257">
    <property type="entry name" value="PROKAR_LIPOPROTEIN"/>
    <property type="match status" value="1"/>
</dbReference>
<dbReference type="InterPro" id="IPR002491">
    <property type="entry name" value="ABC_transptr_periplasmic_BD"/>
</dbReference>
<evidence type="ECO:0000256" key="3">
    <source>
        <dbReference type="ARBA" id="ARBA00022448"/>
    </source>
</evidence>
<keyword evidence="7" id="KW-1185">Reference proteome</keyword>
<dbReference type="PATRIC" id="fig|1075402.3.peg.4897"/>
<dbReference type="PANTHER" id="PTHR30532">
    <property type="entry name" value="IRON III DICITRATE-BINDING PERIPLASMIC PROTEIN"/>
    <property type="match status" value="1"/>
</dbReference>
<feature type="domain" description="Fe/B12 periplasmic-binding" evidence="5">
    <location>
        <begin position="61"/>
        <end position="339"/>
    </location>
</feature>
<evidence type="ECO:0000313" key="7">
    <source>
        <dbReference type="Proteomes" id="UP000176101"/>
    </source>
</evidence>
<dbReference type="STRING" id="1075402.AN216_13275"/>
<dbReference type="AlphaFoldDB" id="A0A1E7KGM6"/>
<dbReference type="SUPFAM" id="SSF53807">
    <property type="entry name" value="Helical backbone' metal receptor"/>
    <property type="match status" value="1"/>
</dbReference>
<dbReference type="Proteomes" id="UP000176101">
    <property type="component" value="Unassembled WGS sequence"/>
</dbReference>
<evidence type="ECO:0000256" key="1">
    <source>
        <dbReference type="ARBA" id="ARBA00004196"/>
    </source>
</evidence>
<dbReference type="GO" id="GO:0030288">
    <property type="term" value="C:outer membrane-bounded periplasmic space"/>
    <property type="evidence" value="ECO:0007669"/>
    <property type="project" value="TreeGrafter"/>
</dbReference>
<dbReference type="EMBL" id="LJGU01000124">
    <property type="protein sequence ID" value="OEV03087.1"/>
    <property type="molecule type" value="Genomic_DNA"/>
</dbReference>
<gene>
    <name evidence="6" type="ORF">AN216_13275</name>
</gene>
<organism evidence="6 7">
    <name type="scientific">Streptomyces oceani</name>
    <dbReference type="NCBI Taxonomy" id="1075402"/>
    <lineage>
        <taxon>Bacteria</taxon>
        <taxon>Bacillati</taxon>
        <taxon>Actinomycetota</taxon>
        <taxon>Actinomycetes</taxon>
        <taxon>Kitasatosporales</taxon>
        <taxon>Streptomycetaceae</taxon>
        <taxon>Streptomyces</taxon>
    </lineage>
</organism>
<evidence type="ECO:0000256" key="2">
    <source>
        <dbReference type="ARBA" id="ARBA00008814"/>
    </source>
</evidence>
<keyword evidence="4" id="KW-0732">Signal</keyword>
<evidence type="ECO:0000259" key="5">
    <source>
        <dbReference type="PROSITE" id="PS50983"/>
    </source>
</evidence>
<comment type="subcellular location">
    <subcellularLocation>
        <location evidence="1">Cell envelope</location>
    </subcellularLocation>
</comment>
<sequence>MARSHTPRLTRRGLLAAGGAAGLGALLTACGDGGGSDSGGGGSWSFTDDRKKKVSLKGRPERVVAYVGTAAALHDFGVDKRLVGVFGPTKLANGQPDPQAGDLPVDRLEVIGSAFGEFDIERYAKLRPDVLIAPSYQPGKLWFVPEESKEKILELAPGIALKASQVSLSRVIRRHGELAGALGADLEAKKVSEAKRRFEKAAETLRETAEERGGLKVLATSGSRDLFYVATPKTNADLIFLRELGVEVVVPDKVDKDGYFEPLSWENADKYGADVIMLDNRGQALQPEALRKKPTWTELPAVQADQVIPWAYEPRFSYQGSLPLLEKLASTLREAGKVR</sequence>
<protein>
    <submittedName>
        <fullName evidence="6">ABC transporter substrate-binding protein</fullName>
    </submittedName>
</protein>
<dbReference type="GO" id="GO:1901678">
    <property type="term" value="P:iron coordination entity transport"/>
    <property type="evidence" value="ECO:0007669"/>
    <property type="project" value="UniProtKB-ARBA"/>
</dbReference>
<accession>A0A1E7KGM6</accession>
<dbReference type="OrthoDB" id="7941913at2"/>
<dbReference type="RefSeq" id="WP_070196872.1">
    <property type="nucleotide sequence ID" value="NZ_LJGU01000124.1"/>
</dbReference>
<proteinExistence type="inferred from homology"/>
<keyword evidence="3" id="KW-0813">Transport</keyword>
<evidence type="ECO:0000256" key="4">
    <source>
        <dbReference type="ARBA" id="ARBA00022729"/>
    </source>
</evidence>
<comment type="similarity">
    <text evidence="2">Belongs to the bacterial solute-binding protein 8 family.</text>
</comment>
<dbReference type="Pfam" id="PF01497">
    <property type="entry name" value="Peripla_BP_2"/>
    <property type="match status" value="1"/>
</dbReference>
<reference evidence="6 7" key="1">
    <citation type="journal article" date="2016" name="Front. Microbiol.">
        <title>Comparative Genomics Analysis of Streptomyces Species Reveals Their Adaptation to the Marine Environment and Their Diversity at the Genomic Level.</title>
        <authorList>
            <person name="Tian X."/>
            <person name="Zhang Z."/>
            <person name="Yang T."/>
            <person name="Chen M."/>
            <person name="Li J."/>
            <person name="Chen F."/>
            <person name="Yang J."/>
            <person name="Li W."/>
            <person name="Zhang B."/>
            <person name="Zhang Z."/>
            <person name="Wu J."/>
            <person name="Zhang C."/>
            <person name="Long L."/>
            <person name="Xiao J."/>
        </authorList>
    </citation>
    <scope>NUCLEOTIDE SEQUENCE [LARGE SCALE GENOMIC DNA]</scope>
    <source>
        <strain evidence="6 7">SCSIO 02100</strain>
    </source>
</reference>
<dbReference type="PANTHER" id="PTHR30532:SF24">
    <property type="entry name" value="FERRIC ENTEROBACTIN-BINDING PERIPLASMIC PROTEIN FEPB"/>
    <property type="match status" value="1"/>
</dbReference>
<name>A0A1E7KGM6_9ACTN</name>
<dbReference type="PROSITE" id="PS51318">
    <property type="entry name" value="TAT"/>
    <property type="match status" value="1"/>
</dbReference>
<comment type="caution">
    <text evidence="6">The sequence shown here is derived from an EMBL/GenBank/DDBJ whole genome shotgun (WGS) entry which is preliminary data.</text>
</comment>
<dbReference type="PROSITE" id="PS50983">
    <property type="entry name" value="FE_B12_PBP"/>
    <property type="match status" value="1"/>
</dbReference>
<dbReference type="InterPro" id="IPR006311">
    <property type="entry name" value="TAT_signal"/>
</dbReference>
<dbReference type="Gene3D" id="3.40.50.1980">
    <property type="entry name" value="Nitrogenase molybdenum iron protein domain"/>
    <property type="match status" value="2"/>
</dbReference>
<evidence type="ECO:0000313" key="6">
    <source>
        <dbReference type="EMBL" id="OEV03087.1"/>
    </source>
</evidence>
<dbReference type="InterPro" id="IPR051313">
    <property type="entry name" value="Bact_iron-sidero_bind"/>
</dbReference>